<dbReference type="Ensembl" id="ENSCCRT00000155875.1">
    <property type="protein sequence ID" value="ENSCCRP00000146575.1"/>
    <property type="gene ID" value="ENSCCRG00000053105.1"/>
</dbReference>
<keyword evidence="2" id="KW-1133">Transmembrane helix</keyword>
<dbReference type="InterPro" id="IPR013783">
    <property type="entry name" value="Ig-like_fold"/>
</dbReference>
<dbReference type="AlphaFoldDB" id="A0A9J8AZP3"/>
<dbReference type="InterPro" id="IPR003599">
    <property type="entry name" value="Ig_sub"/>
</dbReference>
<proteinExistence type="predicted"/>
<evidence type="ECO:0000313" key="4">
    <source>
        <dbReference type="Ensembl" id="ENSCCRP00000146575.1"/>
    </source>
</evidence>
<reference evidence="4" key="1">
    <citation type="submission" date="2025-08" db="UniProtKB">
        <authorList>
            <consortium name="Ensembl"/>
        </authorList>
    </citation>
    <scope>IDENTIFICATION</scope>
</reference>
<feature type="domain" description="Immunoglobulin" evidence="3">
    <location>
        <begin position="225"/>
        <end position="318"/>
    </location>
</feature>
<dbReference type="Gene3D" id="2.60.40.10">
    <property type="entry name" value="Immunoglobulins"/>
    <property type="match status" value="4"/>
</dbReference>
<evidence type="ECO:0000256" key="1">
    <source>
        <dbReference type="SAM" id="MobiDB-lite"/>
    </source>
</evidence>
<dbReference type="SUPFAM" id="SSF48726">
    <property type="entry name" value="Immunoglobulin"/>
    <property type="match status" value="4"/>
</dbReference>
<dbReference type="PANTHER" id="PTHR21063">
    <property type="entry name" value="LFA-3"/>
    <property type="match status" value="1"/>
</dbReference>
<name>A0A9J8AZP3_CYPCA</name>
<reference evidence="4" key="2">
    <citation type="submission" date="2025-09" db="UniProtKB">
        <authorList>
            <consortium name="Ensembl"/>
        </authorList>
    </citation>
    <scope>IDENTIFICATION</scope>
</reference>
<keyword evidence="2" id="KW-0812">Transmembrane</keyword>
<protein>
    <recommendedName>
        <fullName evidence="3">Immunoglobulin domain-containing protein</fullName>
    </recommendedName>
</protein>
<dbReference type="Pfam" id="PF24626">
    <property type="entry name" value="SH3_Tf2-1"/>
    <property type="match status" value="1"/>
</dbReference>
<dbReference type="GeneTree" id="ENSGT01050000244806"/>
<dbReference type="PANTHER" id="PTHR21063:SF4">
    <property type="entry name" value="CD48 ANTIGEN-RELATED"/>
    <property type="match status" value="1"/>
</dbReference>
<keyword evidence="2" id="KW-0472">Membrane</keyword>
<sequence length="585" mass="66070">MRRVREQANRHRRTSYPYAPGQWVWASTRDLCLRLASKKLNPRYVGPFKIICQITPVSYRLALPASYRISPTFHISLLKPACGPRGEGDQEEAAEESTWRIPVPQNIHYTFVPVDDVKSVSVLVGDSVTLQTGLTDIQRDAVIQWRFDHQKSPVAEINRTAGIFNTYDGADGRFRDRLQLDHQTGSLIIKNMRITHSGLYEADIIRTSSKHTIHKTFNVTVSDDVQSVSVLQGDSVTLHTGLTKIQTDDQIVWKFGDQGKLFPRLNDPVNKKWTNTDLNLQTGDLTIRNIRRYQHGDYKVEINTRTMILHRKYRITIIDAVKSVFLEEGETVTLQINVIDIQKDDLILWMFGDIVIAEISKAAKQLYNGPDGRFRDRLKLDHQTGSLIITNTRTGHTGLYEVKISSSRYSINGRFFVIVTDAVKSVSVKKGETVTLPITEIQKDDLILWMFGEIVLAEIHKAAQRFYISDVPDKSFRNRLQLDHQTGSLIITDTRTTDPEEYYLKISSSRHIINRRIIVTVGLSPGAIAGIVVGVLLGAAAVVVVGVIYYRRRSSRNVNRQNPTSNGAQDPGDHVNEGTELTNAS</sequence>
<feature type="domain" description="Immunoglobulin" evidence="3">
    <location>
        <begin position="117"/>
        <end position="222"/>
    </location>
</feature>
<feature type="domain" description="Immunoglobulin" evidence="3">
    <location>
        <begin position="423"/>
        <end position="522"/>
    </location>
</feature>
<accession>A0A9J8AZP3</accession>
<feature type="domain" description="Immunoglobulin" evidence="3">
    <location>
        <begin position="321"/>
        <end position="420"/>
    </location>
</feature>
<evidence type="ECO:0000313" key="5">
    <source>
        <dbReference type="Proteomes" id="UP001108240"/>
    </source>
</evidence>
<dbReference type="SMART" id="SM00409">
    <property type="entry name" value="IG"/>
    <property type="match status" value="4"/>
</dbReference>
<feature type="region of interest" description="Disordered" evidence="1">
    <location>
        <begin position="557"/>
        <end position="585"/>
    </location>
</feature>
<keyword evidence="5" id="KW-1185">Reference proteome</keyword>
<evidence type="ECO:0000259" key="3">
    <source>
        <dbReference type="SMART" id="SM00409"/>
    </source>
</evidence>
<organism evidence="4 5">
    <name type="scientific">Cyprinus carpio carpio</name>
    <dbReference type="NCBI Taxonomy" id="630221"/>
    <lineage>
        <taxon>Eukaryota</taxon>
        <taxon>Metazoa</taxon>
        <taxon>Chordata</taxon>
        <taxon>Craniata</taxon>
        <taxon>Vertebrata</taxon>
        <taxon>Euteleostomi</taxon>
        <taxon>Actinopterygii</taxon>
        <taxon>Neopterygii</taxon>
        <taxon>Teleostei</taxon>
        <taxon>Ostariophysi</taxon>
        <taxon>Cypriniformes</taxon>
        <taxon>Cyprinidae</taxon>
        <taxon>Cyprininae</taxon>
        <taxon>Cyprinus</taxon>
    </lineage>
</organism>
<dbReference type="Proteomes" id="UP001108240">
    <property type="component" value="Unplaced"/>
</dbReference>
<dbReference type="InterPro" id="IPR056924">
    <property type="entry name" value="SH3_Tf2-1"/>
</dbReference>
<dbReference type="InterPro" id="IPR036179">
    <property type="entry name" value="Ig-like_dom_sf"/>
</dbReference>
<feature type="transmembrane region" description="Helical" evidence="2">
    <location>
        <begin position="517"/>
        <end position="550"/>
    </location>
</feature>
<evidence type="ECO:0000256" key="2">
    <source>
        <dbReference type="SAM" id="Phobius"/>
    </source>
</evidence>